<keyword evidence="3" id="KW-0804">Transcription</keyword>
<accession>A0AAU8DJM7</accession>
<evidence type="ECO:0000313" key="5">
    <source>
        <dbReference type="EMBL" id="XCG61975.1"/>
    </source>
</evidence>
<dbReference type="SUPFAM" id="SSF47413">
    <property type="entry name" value="lambda repressor-like DNA-binding domains"/>
    <property type="match status" value="1"/>
</dbReference>
<dbReference type="Pfam" id="PF00356">
    <property type="entry name" value="LacI"/>
    <property type="match status" value="1"/>
</dbReference>
<name>A0AAU8DJM7_9ACTN</name>
<reference evidence="5" key="1">
    <citation type="submission" date="2024-05" db="EMBL/GenBank/DDBJ databases">
        <authorList>
            <person name="Cai S.Y."/>
            <person name="Jin L.M."/>
            <person name="Li H.R."/>
        </authorList>
    </citation>
    <scope>NUCLEOTIDE SEQUENCE</scope>
    <source>
        <strain evidence="5">A5-74</strain>
    </source>
</reference>
<sequence length="342" mass="36053">MSAESDPAGAVRTGRRPTVVEVAARAGVSTASVSRVLNGKLARPDTMDRVRAAVIELGYRPDATGRALKLGAAQQIAFAVDDLANPVYTEMMRGVEEGLTSTGARLLVTSTGQDPADTLALVRSLGRGYADGLVISPLRRTPALVRALVECPVPVVIVGDPGATDALDRVRVDSGAGIRLAYRHLLDTGRRRICFVNGPEQTSPGAARGSAHRRCAAEWGGSAGTVSVDAFTVEAGEHAWLQVCLLEPDALIAANDLLALGAIRAAEAAGIRVPHDLAVVGVDDIPFARIFSPALTSVSLRARERGRLAAELLLQRMSDPARPAVTVSVEPELLVRESSWRR</sequence>
<dbReference type="RefSeq" id="WP_353647591.1">
    <property type="nucleotide sequence ID" value="NZ_CP159218.1"/>
</dbReference>
<keyword evidence="2 5" id="KW-0238">DNA-binding</keyword>
<evidence type="ECO:0000259" key="4">
    <source>
        <dbReference type="PROSITE" id="PS50932"/>
    </source>
</evidence>
<dbReference type="InterPro" id="IPR046335">
    <property type="entry name" value="LacI/GalR-like_sensor"/>
</dbReference>
<keyword evidence="1" id="KW-0805">Transcription regulation</keyword>
<evidence type="ECO:0000256" key="2">
    <source>
        <dbReference type="ARBA" id="ARBA00023125"/>
    </source>
</evidence>
<dbReference type="InterPro" id="IPR010982">
    <property type="entry name" value="Lambda_DNA-bd_dom_sf"/>
</dbReference>
<evidence type="ECO:0000256" key="3">
    <source>
        <dbReference type="ARBA" id="ARBA00023163"/>
    </source>
</evidence>
<proteinExistence type="predicted"/>
<dbReference type="SMART" id="SM00354">
    <property type="entry name" value="HTH_LACI"/>
    <property type="match status" value="1"/>
</dbReference>
<organism evidence="5">
    <name type="scientific">Nakamurella sp. A5-74</name>
    <dbReference type="NCBI Taxonomy" id="3158264"/>
    <lineage>
        <taxon>Bacteria</taxon>
        <taxon>Bacillati</taxon>
        <taxon>Actinomycetota</taxon>
        <taxon>Actinomycetes</taxon>
        <taxon>Nakamurellales</taxon>
        <taxon>Nakamurellaceae</taxon>
        <taxon>Nakamurella</taxon>
    </lineage>
</organism>
<dbReference type="Gene3D" id="1.10.260.40">
    <property type="entry name" value="lambda repressor-like DNA-binding domains"/>
    <property type="match status" value="1"/>
</dbReference>
<dbReference type="InterPro" id="IPR000843">
    <property type="entry name" value="HTH_LacI"/>
</dbReference>
<protein>
    <submittedName>
        <fullName evidence="5">LacI family DNA-binding transcriptional regulator</fullName>
    </submittedName>
</protein>
<dbReference type="CDD" id="cd01392">
    <property type="entry name" value="HTH_LacI"/>
    <property type="match status" value="1"/>
</dbReference>
<dbReference type="PROSITE" id="PS50932">
    <property type="entry name" value="HTH_LACI_2"/>
    <property type="match status" value="1"/>
</dbReference>
<dbReference type="PANTHER" id="PTHR30146">
    <property type="entry name" value="LACI-RELATED TRANSCRIPTIONAL REPRESSOR"/>
    <property type="match status" value="1"/>
</dbReference>
<gene>
    <name evidence="5" type="ORF">ABLG96_11825</name>
</gene>
<dbReference type="PROSITE" id="PS00356">
    <property type="entry name" value="HTH_LACI_1"/>
    <property type="match status" value="1"/>
</dbReference>
<dbReference type="CDD" id="cd06267">
    <property type="entry name" value="PBP1_LacI_sugar_binding-like"/>
    <property type="match status" value="1"/>
</dbReference>
<dbReference type="EMBL" id="CP159218">
    <property type="protein sequence ID" value="XCG61975.1"/>
    <property type="molecule type" value="Genomic_DNA"/>
</dbReference>
<dbReference type="GO" id="GO:0000976">
    <property type="term" value="F:transcription cis-regulatory region binding"/>
    <property type="evidence" value="ECO:0007669"/>
    <property type="project" value="TreeGrafter"/>
</dbReference>
<evidence type="ECO:0000256" key="1">
    <source>
        <dbReference type="ARBA" id="ARBA00023015"/>
    </source>
</evidence>
<dbReference type="AlphaFoldDB" id="A0AAU8DJM7"/>
<dbReference type="Pfam" id="PF13377">
    <property type="entry name" value="Peripla_BP_3"/>
    <property type="match status" value="1"/>
</dbReference>
<dbReference type="GO" id="GO:0003700">
    <property type="term" value="F:DNA-binding transcription factor activity"/>
    <property type="evidence" value="ECO:0007669"/>
    <property type="project" value="TreeGrafter"/>
</dbReference>
<feature type="domain" description="HTH lacI-type" evidence="4">
    <location>
        <begin position="17"/>
        <end position="70"/>
    </location>
</feature>
<dbReference type="Gene3D" id="3.40.50.2300">
    <property type="match status" value="2"/>
</dbReference>
<dbReference type="PANTHER" id="PTHR30146:SF109">
    <property type="entry name" value="HTH-TYPE TRANSCRIPTIONAL REGULATOR GALS"/>
    <property type="match status" value="1"/>
</dbReference>
<dbReference type="InterPro" id="IPR028082">
    <property type="entry name" value="Peripla_BP_I"/>
</dbReference>
<dbReference type="SUPFAM" id="SSF53822">
    <property type="entry name" value="Periplasmic binding protein-like I"/>
    <property type="match status" value="1"/>
</dbReference>